<organism evidence="1 2">
    <name type="scientific">Ceratopteris richardii</name>
    <name type="common">Triangle waterfern</name>
    <dbReference type="NCBI Taxonomy" id="49495"/>
    <lineage>
        <taxon>Eukaryota</taxon>
        <taxon>Viridiplantae</taxon>
        <taxon>Streptophyta</taxon>
        <taxon>Embryophyta</taxon>
        <taxon>Tracheophyta</taxon>
        <taxon>Polypodiopsida</taxon>
        <taxon>Polypodiidae</taxon>
        <taxon>Polypodiales</taxon>
        <taxon>Pteridineae</taxon>
        <taxon>Pteridaceae</taxon>
        <taxon>Parkerioideae</taxon>
        <taxon>Ceratopteris</taxon>
    </lineage>
</organism>
<accession>A0A8T2R5H8</accession>
<name>A0A8T2R5H8_CERRI</name>
<sequence length="47" mass="5299">MTHPYSISHISTHGCSRCNSSCRGVNNPSGLNMKNWHLQKQAFAFIH</sequence>
<protein>
    <submittedName>
        <fullName evidence="1">Uncharacterized protein</fullName>
    </submittedName>
</protein>
<dbReference type="EMBL" id="CM035434">
    <property type="protein sequence ID" value="KAH7291240.1"/>
    <property type="molecule type" value="Genomic_DNA"/>
</dbReference>
<evidence type="ECO:0000313" key="1">
    <source>
        <dbReference type="EMBL" id="KAH7291240.1"/>
    </source>
</evidence>
<dbReference type="Proteomes" id="UP000825935">
    <property type="component" value="Chromosome 29"/>
</dbReference>
<gene>
    <name evidence="1" type="ORF">KP509_29G007800</name>
</gene>
<comment type="caution">
    <text evidence="1">The sequence shown here is derived from an EMBL/GenBank/DDBJ whole genome shotgun (WGS) entry which is preliminary data.</text>
</comment>
<dbReference type="AlphaFoldDB" id="A0A8T2R5H8"/>
<reference evidence="1" key="1">
    <citation type="submission" date="2021-08" db="EMBL/GenBank/DDBJ databases">
        <title>WGS assembly of Ceratopteris richardii.</title>
        <authorList>
            <person name="Marchant D.B."/>
            <person name="Chen G."/>
            <person name="Jenkins J."/>
            <person name="Shu S."/>
            <person name="Leebens-Mack J."/>
            <person name="Grimwood J."/>
            <person name="Schmutz J."/>
            <person name="Soltis P."/>
            <person name="Soltis D."/>
            <person name="Chen Z.-H."/>
        </authorList>
    </citation>
    <scope>NUCLEOTIDE SEQUENCE</scope>
    <source>
        <strain evidence="1">Whitten #5841</strain>
        <tissue evidence="1">Leaf</tissue>
    </source>
</reference>
<keyword evidence="2" id="KW-1185">Reference proteome</keyword>
<proteinExistence type="predicted"/>
<evidence type="ECO:0000313" key="2">
    <source>
        <dbReference type="Proteomes" id="UP000825935"/>
    </source>
</evidence>